<dbReference type="RefSeq" id="WP_186865923.1">
    <property type="nucleotide sequence ID" value="NZ_JACOPH010000001.1"/>
</dbReference>
<evidence type="ECO:0000313" key="2">
    <source>
        <dbReference type="EMBL" id="MBC5712886.1"/>
    </source>
</evidence>
<dbReference type="EMBL" id="JACOPH010000001">
    <property type="protein sequence ID" value="MBC5712886.1"/>
    <property type="molecule type" value="Genomic_DNA"/>
</dbReference>
<evidence type="ECO:0000313" key="3">
    <source>
        <dbReference type="Proteomes" id="UP000606720"/>
    </source>
</evidence>
<dbReference type="AlphaFoldDB" id="A0A923LMG6"/>
<name>A0A923LMG6_9FIRM</name>
<evidence type="ECO:0000256" key="1">
    <source>
        <dbReference type="SAM" id="SignalP"/>
    </source>
</evidence>
<comment type="caution">
    <text evidence="2">The sequence shown here is derived from an EMBL/GenBank/DDBJ whole genome shotgun (WGS) entry which is preliminary data.</text>
</comment>
<accession>A0A923LMG6</accession>
<reference evidence="2" key="1">
    <citation type="submission" date="2020-08" db="EMBL/GenBank/DDBJ databases">
        <title>Genome public.</title>
        <authorList>
            <person name="Liu C."/>
            <person name="Sun Q."/>
        </authorList>
    </citation>
    <scope>NUCLEOTIDE SEQUENCE</scope>
    <source>
        <strain evidence="2">BX1005</strain>
    </source>
</reference>
<protein>
    <submittedName>
        <fullName evidence="2">Uncharacterized protein</fullName>
    </submittedName>
</protein>
<proteinExistence type="predicted"/>
<organism evidence="2 3">
    <name type="scientific">Roseburia zhanii</name>
    <dbReference type="NCBI Taxonomy" id="2763064"/>
    <lineage>
        <taxon>Bacteria</taxon>
        <taxon>Bacillati</taxon>
        <taxon>Bacillota</taxon>
        <taxon>Clostridia</taxon>
        <taxon>Lachnospirales</taxon>
        <taxon>Lachnospiraceae</taxon>
        <taxon>Roseburia</taxon>
    </lineage>
</organism>
<feature type="chain" id="PRO_5037656219" evidence="1">
    <location>
        <begin position="29"/>
        <end position="218"/>
    </location>
</feature>
<keyword evidence="1" id="KW-0732">Signal</keyword>
<dbReference type="Proteomes" id="UP000606720">
    <property type="component" value="Unassembled WGS sequence"/>
</dbReference>
<sequence>MKRKKISLCLAGILLCASALGGADRAYATESNDEKILAEIEKREENVIDEEYLENENEAVLNNEMITEYVDEYKEETGEYPEYYAGTYVNDDGNLVVCVTDDSSEITENMMDVADNEDIIIQEVETNINDIMDLYDFIGDIYEEAYEEYVDNEEMNAVTDEDEEYAEMLDSMTGYYVDEENNNIVIELKDLDTQKVEAFKELFSDDSCIVFEEGEQVT</sequence>
<gene>
    <name evidence="2" type="ORF">H8S17_01445</name>
</gene>
<feature type="signal peptide" evidence="1">
    <location>
        <begin position="1"/>
        <end position="28"/>
    </location>
</feature>
<keyword evidence="3" id="KW-1185">Reference proteome</keyword>